<reference evidence="1 2" key="1">
    <citation type="submission" date="2011-10" db="EMBL/GenBank/DDBJ databases">
        <title>Whole genome sequence of Selenomonas ruminantium subsp. lactilytica TAM6421.</title>
        <authorList>
            <person name="Oguchi A."/>
            <person name="Ankai A."/>
            <person name="Kaneko J."/>
            <person name="Yamada-Narita S."/>
            <person name="Fukui S."/>
            <person name="Takahashi M."/>
            <person name="Onodera T."/>
            <person name="Kojima S."/>
            <person name="Fushimi T."/>
            <person name="Abe N."/>
            <person name="Kamio Y."/>
            <person name="Yamazaki S."/>
            <person name="Fujita N."/>
        </authorList>
    </citation>
    <scope>NUCLEOTIDE SEQUENCE [LARGE SCALE GENOMIC DNA]</scope>
    <source>
        <strain evidence="2">NBRC 103574 / TAM6421</strain>
        <plasmid evidence="1 2">pSRC3</plasmid>
    </source>
</reference>
<evidence type="ECO:0000313" key="1">
    <source>
        <dbReference type="EMBL" id="BAL85158.1"/>
    </source>
</evidence>
<dbReference type="KEGG" id="sri:SELR_pSRC300850"/>
<protein>
    <submittedName>
        <fullName evidence="1">Uncharacterized protein</fullName>
    </submittedName>
</protein>
<accession>I0GWM1</accession>
<dbReference type="AlphaFoldDB" id="I0GWM1"/>
<geneLocation type="plasmid" evidence="1 2">
    <name>pSRC3</name>
</geneLocation>
<organism evidence="1 2">
    <name type="scientific">Selenomonas ruminantium subsp. lactilytica (strain NBRC 103574 / TAM6421)</name>
    <dbReference type="NCBI Taxonomy" id="927704"/>
    <lineage>
        <taxon>Bacteria</taxon>
        <taxon>Bacillati</taxon>
        <taxon>Bacillota</taxon>
        <taxon>Negativicutes</taxon>
        <taxon>Selenomonadales</taxon>
        <taxon>Selenomonadaceae</taxon>
        <taxon>Selenomonas</taxon>
    </lineage>
</organism>
<dbReference type="EMBL" id="AP012300">
    <property type="protein sequence ID" value="BAL85158.1"/>
    <property type="molecule type" value="Genomic_DNA"/>
</dbReference>
<proteinExistence type="predicted"/>
<gene>
    <name evidence="1" type="ordered locus">SELR_pSRC300850</name>
</gene>
<evidence type="ECO:0000313" key="2">
    <source>
        <dbReference type="Proteomes" id="UP000007887"/>
    </source>
</evidence>
<dbReference type="HOGENOM" id="CLU_1531501_0_0_9"/>
<name>I0GWM1_SELRL</name>
<dbReference type="Proteomes" id="UP000007887">
    <property type="component" value="Plasmid pSRC3"/>
</dbReference>
<dbReference type="PATRIC" id="fig|927704.6.peg.3399"/>
<keyword evidence="1" id="KW-0614">Plasmid</keyword>
<dbReference type="RefSeq" id="WP_014426176.1">
    <property type="nucleotide sequence ID" value="NC_017073.1"/>
</dbReference>
<sequence length="175" mass="20029">MSNRFFIGQRVKATNKMDFHMENPCYGTVIGKCSGAILVDWDKKNTGMHTGASSVSQDQRKNPEQDSCFYINDEEIEPLTGMEKIVDALGLYEGQWFDIYDEYDNVMENGPFMFDGEDFVDCNDDVLAPDEYEALMTGHIEILSDREMQLKEEICVLQGQIEEKENELARIRKGA</sequence>